<protein>
    <recommendedName>
        <fullName evidence="7">Actin-related protein 6</fullName>
    </recommendedName>
</protein>
<dbReference type="SMART" id="SM00268">
    <property type="entry name" value="ACTIN"/>
    <property type="match status" value="1"/>
</dbReference>
<keyword evidence="5" id="KW-0206">Cytoskeleton</keyword>
<dbReference type="Proteomes" id="UP000009022">
    <property type="component" value="Unassembled WGS sequence"/>
</dbReference>
<dbReference type="PhylomeDB" id="B3SC04"/>
<dbReference type="Gene3D" id="3.30.420.40">
    <property type="match status" value="2"/>
</dbReference>
<accession>B3SC04</accession>
<gene>
    <name evidence="8" type="ORF">TRIADDRAFT_33042</name>
</gene>
<dbReference type="InterPro" id="IPR004000">
    <property type="entry name" value="Actin"/>
</dbReference>
<evidence type="ECO:0000256" key="2">
    <source>
        <dbReference type="ARBA" id="ARBA00004245"/>
    </source>
</evidence>
<comment type="similarity">
    <text evidence="3">Belongs to the actin family. ARP6 subfamily.</text>
</comment>
<dbReference type="FunFam" id="3.90.640.10:FF:000014">
    <property type="entry name" value="Putative actin-related protein 6"/>
    <property type="match status" value="1"/>
</dbReference>
<sequence>MAIILDNGCYTCKVGFSNETRPRLMLNSIIKAKSERRTSFISNQINDCKDLSGIFYLLPLQKGFLIDWDLERQIWDYIFSKENLNLNVEFQEHNIVITEPHFNFTPVRKSMAEVVFEEFQFKGFYTTAASTLSSRSYLRERNRHYCVVIDSGFSFTHVVPYCHDRKLARAVRRIDVGGKLITNHMKDLISYRQLNVMDETYVVNQLKEGACFVSKDFFADMELAKNSDRKVSCKYVLPDFQNIKQGYIQDDKVESSLFSFDTYYIVKLKNERFTVPEVLFNPSYIGRINQIGISEAIVNALDATPREIQPLLYKNIILTGGNAKLPGFKERIFNDVRSITNADFDVQIFSPEDPVTYAWECGAKEVRDGALDNLFVSRKEYEEFGYNICRNRFF</sequence>
<dbReference type="OrthoDB" id="6220758at2759"/>
<dbReference type="EMBL" id="DS985267">
    <property type="protein sequence ID" value="EDV19723.1"/>
    <property type="molecule type" value="Genomic_DNA"/>
</dbReference>
<evidence type="ECO:0000313" key="8">
    <source>
        <dbReference type="EMBL" id="EDV19723.1"/>
    </source>
</evidence>
<evidence type="ECO:0000256" key="1">
    <source>
        <dbReference type="ARBA" id="ARBA00004123"/>
    </source>
</evidence>
<dbReference type="GO" id="GO:0031491">
    <property type="term" value="F:nucleosome binding"/>
    <property type="evidence" value="ECO:0000318"/>
    <property type="project" value="GO_Central"/>
</dbReference>
<dbReference type="Pfam" id="PF00022">
    <property type="entry name" value="Actin"/>
    <property type="match status" value="1"/>
</dbReference>
<comment type="subcellular location">
    <subcellularLocation>
        <location evidence="2">Cytoplasm</location>
        <location evidence="2">Cytoskeleton</location>
    </subcellularLocation>
    <subcellularLocation>
        <location evidence="1">Nucleus</location>
    </subcellularLocation>
</comment>
<dbReference type="PANTHER" id="PTHR11937">
    <property type="entry name" value="ACTIN"/>
    <property type="match status" value="1"/>
</dbReference>
<keyword evidence="6" id="KW-0539">Nucleus</keyword>
<dbReference type="RefSeq" id="XP_002117747.1">
    <property type="nucleotide sequence ID" value="XM_002117711.1"/>
</dbReference>
<dbReference type="AlphaFoldDB" id="B3SC04"/>
<evidence type="ECO:0000256" key="4">
    <source>
        <dbReference type="ARBA" id="ARBA00022490"/>
    </source>
</evidence>
<evidence type="ECO:0000313" key="9">
    <source>
        <dbReference type="Proteomes" id="UP000009022"/>
    </source>
</evidence>
<dbReference type="GeneID" id="6759001"/>
<dbReference type="Gene3D" id="2.30.36.70">
    <property type="entry name" value="Actin, Chain A, domain 2"/>
    <property type="match status" value="1"/>
</dbReference>
<dbReference type="InterPro" id="IPR043129">
    <property type="entry name" value="ATPase_NBD"/>
</dbReference>
<dbReference type="STRING" id="10228.B3SC04"/>
<dbReference type="GO" id="GO:0000812">
    <property type="term" value="C:Swr1 complex"/>
    <property type="evidence" value="ECO:0000318"/>
    <property type="project" value="GO_Central"/>
</dbReference>
<dbReference type="InParanoid" id="B3SC04"/>
<organism evidence="8 9">
    <name type="scientific">Trichoplax adhaerens</name>
    <name type="common">Trichoplax reptans</name>
    <dbReference type="NCBI Taxonomy" id="10228"/>
    <lineage>
        <taxon>Eukaryota</taxon>
        <taxon>Metazoa</taxon>
        <taxon>Placozoa</taxon>
        <taxon>Uniplacotomia</taxon>
        <taxon>Trichoplacea</taxon>
        <taxon>Trichoplacidae</taxon>
        <taxon>Trichoplax</taxon>
    </lineage>
</organism>
<evidence type="ECO:0000256" key="7">
    <source>
        <dbReference type="ARBA" id="ARBA00074635"/>
    </source>
</evidence>
<dbReference type="CDD" id="cd10210">
    <property type="entry name" value="ASKHA_NBD_Arp6"/>
    <property type="match status" value="1"/>
</dbReference>
<dbReference type="SUPFAM" id="SSF53067">
    <property type="entry name" value="Actin-like ATPase domain"/>
    <property type="match status" value="2"/>
</dbReference>
<keyword evidence="9" id="KW-1185">Reference proteome</keyword>
<dbReference type="KEGG" id="tad:TRIADDRAFT_33042"/>
<evidence type="ECO:0000256" key="6">
    <source>
        <dbReference type="ARBA" id="ARBA00023242"/>
    </source>
</evidence>
<dbReference type="CTD" id="6759001"/>
<name>B3SC04_TRIAD</name>
<reference evidence="8 9" key="1">
    <citation type="journal article" date="2008" name="Nature">
        <title>The Trichoplax genome and the nature of placozoans.</title>
        <authorList>
            <person name="Srivastava M."/>
            <person name="Begovic E."/>
            <person name="Chapman J."/>
            <person name="Putnam N.H."/>
            <person name="Hellsten U."/>
            <person name="Kawashima T."/>
            <person name="Kuo A."/>
            <person name="Mitros T."/>
            <person name="Salamov A."/>
            <person name="Carpenter M.L."/>
            <person name="Signorovitch A.Y."/>
            <person name="Moreno M.A."/>
            <person name="Kamm K."/>
            <person name="Grimwood J."/>
            <person name="Schmutz J."/>
            <person name="Shapiro H."/>
            <person name="Grigoriev I.V."/>
            <person name="Buss L.W."/>
            <person name="Schierwater B."/>
            <person name="Dellaporta S.L."/>
            <person name="Rokhsar D.S."/>
        </authorList>
    </citation>
    <scope>NUCLEOTIDE SEQUENCE [LARGE SCALE GENOMIC DNA]</scope>
    <source>
        <strain evidence="8 9">Grell-BS-1999</strain>
    </source>
</reference>
<dbReference type="eggNOG" id="KOG0680">
    <property type="taxonomic scope" value="Eukaryota"/>
</dbReference>
<dbReference type="Gene3D" id="3.90.640.10">
    <property type="entry name" value="Actin, Chain A, domain 4"/>
    <property type="match status" value="1"/>
</dbReference>
<evidence type="ECO:0000256" key="5">
    <source>
        <dbReference type="ARBA" id="ARBA00023212"/>
    </source>
</evidence>
<proteinExistence type="inferred from homology"/>
<dbReference type="FunFam" id="2.30.36.70:FF:000003">
    <property type="entry name" value="Actin-related protein 6"/>
    <property type="match status" value="1"/>
</dbReference>
<keyword evidence="4" id="KW-0963">Cytoplasm</keyword>
<dbReference type="HOGENOM" id="CLU_027965_1_1_1"/>
<dbReference type="GO" id="GO:0005856">
    <property type="term" value="C:cytoskeleton"/>
    <property type="evidence" value="ECO:0007669"/>
    <property type="project" value="UniProtKB-SubCell"/>
</dbReference>
<dbReference type="OMA" id="FFEEYEC"/>
<evidence type="ECO:0000256" key="3">
    <source>
        <dbReference type="ARBA" id="ARBA00005665"/>
    </source>
</evidence>